<dbReference type="SUPFAM" id="SSF51735">
    <property type="entry name" value="NAD(P)-binding Rossmann-fold domains"/>
    <property type="match status" value="1"/>
</dbReference>
<keyword evidence="22" id="KW-1185">Reference proteome</keyword>
<dbReference type="Gene3D" id="3.40.50.720">
    <property type="entry name" value="NAD(P)-binding Rossmann-like Domain"/>
    <property type="match status" value="1"/>
</dbReference>
<keyword evidence="9" id="KW-0735">Signal-anchor</keyword>
<feature type="region of interest" description="Disordered" evidence="19">
    <location>
        <begin position="341"/>
        <end position="361"/>
    </location>
</feature>
<keyword evidence="14" id="KW-0325">Glycoprotein</keyword>
<evidence type="ECO:0000256" key="12">
    <source>
        <dbReference type="ARBA" id="ARBA00023034"/>
    </source>
</evidence>
<dbReference type="UniPathway" id="UPA00796">
    <property type="reaction ID" value="UER00771"/>
</dbReference>
<dbReference type="PANTHER" id="PTHR43078:SF6">
    <property type="entry name" value="UDP-GLUCURONIC ACID DECARBOXYLASE 1"/>
    <property type="match status" value="1"/>
</dbReference>
<evidence type="ECO:0000256" key="3">
    <source>
        <dbReference type="ARBA" id="ARBA00005100"/>
    </source>
</evidence>
<dbReference type="Proteomes" id="UP000184330">
    <property type="component" value="Unassembled WGS sequence"/>
</dbReference>
<evidence type="ECO:0000256" key="17">
    <source>
        <dbReference type="ARBA" id="ARBA00037859"/>
    </source>
</evidence>
<dbReference type="GO" id="GO:0032580">
    <property type="term" value="C:Golgi cisterna membrane"/>
    <property type="evidence" value="ECO:0007669"/>
    <property type="project" value="UniProtKB-SubCell"/>
</dbReference>
<keyword evidence="11" id="KW-0520">NAD</keyword>
<accession>A0A1L7WE35</accession>
<evidence type="ECO:0000256" key="8">
    <source>
        <dbReference type="ARBA" id="ARBA00022793"/>
    </source>
</evidence>
<evidence type="ECO:0000259" key="20">
    <source>
        <dbReference type="Pfam" id="PF01370"/>
    </source>
</evidence>
<dbReference type="InterPro" id="IPR001509">
    <property type="entry name" value="Epimerase_deHydtase"/>
</dbReference>
<keyword evidence="13" id="KW-0472">Membrane</keyword>
<evidence type="ECO:0000256" key="15">
    <source>
        <dbReference type="ARBA" id="ARBA00023239"/>
    </source>
</evidence>
<name>A0A1L7WE35_9HELO</name>
<dbReference type="Pfam" id="PF01370">
    <property type="entry name" value="Epimerase"/>
    <property type="match status" value="1"/>
</dbReference>
<evidence type="ECO:0000256" key="18">
    <source>
        <dbReference type="ARBA" id="ARBA00049410"/>
    </source>
</evidence>
<comment type="subcellular location">
    <subcellularLocation>
        <location evidence="2">Golgi apparatus membrane</location>
        <topology evidence="2">Single-pass type II membrane protein</topology>
    </subcellularLocation>
    <subcellularLocation>
        <location evidence="17">Golgi apparatus</location>
        <location evidence="17">Golgi stack membrane</location>
    </subcellularLocation>
</comment>
<keyword evidence="7" id="KW-0812">Transmembrane</keyword>
<evidence type="ECO:0000256" key="16">
    <source>
        <dbReference type="ARBA" id="ARBA00031585"/>
    </source>
</evidence>
<dbReference type="GO" id="GO:0000139">
    <property type="term" value="C:Golgi membrane"/>
    <property type="evidence" value="ECO:0007669"/>
    <property type="project" value="UniProtKB-SubCell"/>
</dbReference>
<evidence type="ECO:0000256" key="4">
    <source>
        <dbReference type="ARBA" id="ARBA00007505"/>
    </source>
</evidence>
<dbReference type="PANTHER" id="PTHR43078">
    <property type="entry name" value="UDP-GLUCURONIC ACID DECARBOXYLASE-RELATED"/>
    <property type="match status" value="1"/>
</dbReference>
<sequence>MLHWPPKFTAFWRYQNPIKNMKILVTGGAGVLGSSLVGHLLEEGHAVVLLDAFVNGLESSKNHLLTSRNLTILRRDIEESLDDIYVDQIYHLACPASPKHYQGDPIKTLRTCFVGTENLLKCALRCNARLLFSSTSEVYGNSLISPQSETYFGNVNPYGPRACYDEGKRVAEALCYAYQQSHNIDIRIARIFNAYGPGMAASDGRVVSNFISAAINCQPINITGDGSAVRCFQYVTDCIAGLTKLMACDYCKPVNIGNDSPCQIDRLAHLVVDLVEKNGLRVLNDPITYSAMPIDDPIHSQPDITLAKKLLKWSPVVSLEDGIQKTIEWFLSTQESARKGIDTHTATPNAHSKVAFEKKRS</sequence>
<dbReference type="EMBL" id="FJOG01000001">
    <property type="protein sequence ID" value="CZR51014.1"/>
    <property type="molecule type" value="Genomic_DNA"/>
</dbReference>
<proteinExistence type="inferred from homology"/>
<comment type="pathway">
    <text evidence="3">Nucleotide-sugar biosynthesis; UDP-alpha-D-xylose biosynthesis; UDP-alpha-D-xylose from UDP-alpha-D-glucuronate: step 1/1.</text>
</comment>
<reference evidence="21 22" key="1">
    <citation type="submission" date="2016-03" db="EMBL/GenBank/DDBJ databases">
        <authorList>
            <person name="Ploux O."/>
        </authorList>
    </citation>
    <scope>NUCLEOTIDE SEQUENCE [LARGE SCALE GENOMIC DNA]</scope>
    <source>
        <strain evidence="21 22">UAMH 11012</strain>
    </source>
</reference>
<dbReference type="GO" id="GO:0033320">
    <property type="term" value="P:UDP-D-xylose biosynthetic process"/>
    <property type="evidence" value="ECO:0007669"/>
    <property type="project" value="UniProtKB-UniPathway"/>
</dbReference>
<comment type="catalytic activity">
    <reaction evidence="18">
        <text>UDP-alpha-D-glucuronate + H(+) = UDP-alpha-D-xylose + CO2</text>
        <dbReference type="Rhea" id="RHEA:23916"/>
        <dbReference type="ChEBI" id="CHEBI:15378"/>
        <dbReference type="ChEBI" id="CHEBI:16526"/>
        <dbReference type="ChEBI" id="CHEBI:57632"/>
        <dbReference type="ChEBI" id="CHEBI:58052"/>
        <dbReference type="EC" id="4.1.1.35"/>
    </reaction>
    <physiologicalReaction direction="left-to-right" evidence="18">
        <dbReference type="Rhea" id="RHEA:23917"/>
    </physiologicalReaction>
</comment>
<dbReference type="OrthoDB" id="331544at2759"/>
<feature type="domain" description="NAD-dependent epimerase/dehydratase" evidence="20">
    <location>
        <begin position="23"/>
        <end position="248"/>
    </location>
</feature>
<comment type="cofactor">
    <cofactor evidence="1">
        <name>NAD(+)</name>
        <dbReference type="ChEBI" id="CHEBI:57540"/>
    </cofactor>
</comment>
<dbReference type="STRING" id="576137.A0A1L7WE35"/>
<gene>
    <name evidence="21" type="ORF">PAC_00889</name>
</gene>
<dbReference type="InterPro" id="IPR044516">
    <property type="entry name" value="UXS-like"/>
</dbReference>
<dbReference type="GO" id="GO:0070403">
    <property type="term" value="F:NAD+ binding"/>
    <property type="evidence" value="ECO:0007669"/>
    <property type="project" value="InterPro"/>
</dbReference>
<evidence type="ECO:0000256" key="6">
    <source>
        <dbReference type="ARBA" id="ARBA00018816"/>
    </source>
</evidence>
<dbReference type="GO" id="GO:0042732">
    <property type="term" value="P:D-xylose metabolic process"/>
    <property type="evidence" value="ECO:0007669"/>
    <property type="project" value="InterPro"/>
</dbReference>
<evidence type="ECO:0000256" key="14">
    <source>
        <dbReference type="ARBA" id="ARBA00023180"/>
    </source>
</evidence>
<comment type="similarity">
    <text evidence="4">Belongs to the NAD(P)-dependent epimerase/dehydratase family. UDP-glucuronic acid decarboxylase subfamily.</text>
</comment>
<keyword evidence="8" id="KW-0210">Decarboxylase</keyword>
<dbReference type="GO" id="GO:0048040">
    <property type="term" value="F:UDP-glucuronate decarboxylase activity"/>
    <property type="evidence" value="ECO:0007669"/>
    <property type="project" value="UniProtKB-EC"/>
</dbReference>
<keyword evidence="12" id="KW-0333">Golgi apparatus</keyword>
<organism evidence="21 22">
    <name type="scientific">Phialocephala subalpina</name>
    <dbReference type="NCBI Taxonomy" id="576137"/>
    <lineage>
        <taxon>Eukaryota</taxon>
        <taxon>Fungi</taxon>
        <taxon>Dikarya</taxon>
        <taxon>Ascomycota</taxon>
        <taxon>Pezizomycotina</taxon>
        <taxon>Leotiomycetes</taxon>
        <taxon>Helotiales</taxon>
        <taxon>Mollisiaceae</taxon>
        <taxon>Phialocephala</taxon>
        <taxon>Phialocephala fortinii species complex</taxon>
    </lineage>
</organism>
<evidence type="ECO:0000256" key="5">
    <source>
        <dbReference type="ARBA" id="ARBA00012290"/>
    </source>
</evidence>
<evidence type="ECO:0000256" key="11">
    <source>
        <dbReference type="ARBA" id="ARBA00023027"/>
    </source>
</evidence>
<evidence type="ECO:0000256" key="2">
    <source>
        <dbReference type="ARBA" id="ARBA00004323"/>
    </source>
</evidence>
<keyword evidence="15" id="KW-0456">Lyase</keyword>
<evidence type="ECO:0000256" key="13">
    <source>
        <dbReference type="ARBA" id="ARBA00023136"/>
    </source>
</evidence>
<evidence type="ECO:0000313" key="21">
    <source>
        <dbReference type="EMBL" id="CZR51014.1"/>
    </source>
</evidence>
<dbReference type="AlphaFoldDB" id="A0A1L7WE35"/>
<keyword evidence="10" id="KW-1133">Transmembrane helix</keyword>
<dbReference type="EC" id="4.1.1.35" evidence="5"/>
<evidence type="ECO:0000313" key="22">
    <source>
        <dbReference type="Proteomes" id="UP000184330"/>
    </source>
</evidence>
<protein>
    <recommendedName>
        <fullName evidence="6">UDP-glucuronic acid decarboxylase 1</fullName>
        <ecNumber evidence="5">4.1.1.35</ecNumber>
    </recommendedName>
    <alternativeName>
        <fullName evidence="16">UDP-glucuronate decarboxylase 1</fullName>
    </alternativeName>
</protein>
<evidence type="ECO:0000256" key="1">
    <source>
        <dbReference type="ARBA" id="ARBA00001911"/>
    </source>
</evidence>
<evidence type="ECO:0000256" key="19">
    <source>
        <dbReference type="SAM" id="MobiDB-lite"/>
    </source>
</evidence>
<dbReference type="FunFam" id="3.40.50.720:FF:000065">
    <property type="entry name" value="UDP-glucuronic acid decarboxylase 1"/>
    <property type="match status" value="1"/>
</dbReference>
<dbReference type="InterPro" id="IPR036291">
    <property type="entry name" value="NAD(P)-bd_dom_sf"/>
</dbReference>
<evidence type="ECO:0000256" key="9">
    <source>
        <dbReference type="ARBA" id="ARBA00022968"/>
    </source>
</evidence>
<evidence type="ECO:0000256" key="10">
    <source>
        <dbReference type="ARBA" id="ARBA00022989"/>
    </source>
</evidence>
<evidence type="ECO:0000256" key="7">
    <source>
        <dbReference type="ARBA" id="ARBA00022692"/>
    </source>
</evidence>